<feature type="region of interest" description="Disordered" evidence="4">
    <location>
        <begin position="107"/>
        <end position="144"/>
    </location>
</feature>
<feature type="domain" description="SH3" evidence="5">
    <location>
        <begin position="8"/>
        <end position="71"/>
    </location>
</feature>
<keyword evidence="2" id="KW-0343">GTPase activation</keyword>
<keyword evidence="7" id="KW-1185">Reference proteome</keyword>
<keyword evidence="1 3" id="KW-0728">SH3 domain</keyword>
<accession>A0A8C0JFH9</accession>
<dbReference type="Proteomes" id="UP000694391">
    <property type="component" value="Unplaced"/>
</dbReference>
<name>A0A8C0JFH9_CANLU</name>
<evidence type="ECO:0000256" key="1">
    <source>
        <dbReference type="ARBA" id="ARBA00022443"/>
    </source>
</evidence>
<dbReference type="PANTHER" id="PTHR23176:SF104">
    <property type="entry name" value="RHO GTPASE-ACTIVATING PROTEIN 27"/>
    <property type="match status" value="1"/>
</dbReference>
<protein>
    <submittedName>
        <fullName evidence="6">Rho GTPase-activating protein 27-like</fullName>
    </submittedName>
</protein>
<dbReference type="Ensembl" id="ENSCAFT00020000039.1">
    <property type="protein sequence ID" value="ENSCAFP00020000030.1"/>
    <property type="gene ID" value="ENSCAFG00020000031.1"/>
</dbReference>
<proteinExistence type="predicted"/>
<feature type="compositionally biased region" description="Low complexity" evidence="4">
    <location>
        <begin position="208"/>
        <end position="225"/>
    </location>
</feature>
<sequence length="366" mass="38752">MAMAADVEGDVYVLVEHPFEYPGKDGRRVAIQPNERYRLLRRSTEHWGHVRREPGGRPFYLPAQYVRELPALGDPAASSPPPALRPGPAAPEPLAYDYRFVSAPAPAGPDGTAAKPRGRVSSLCGPARRGASTQHGSPGPGLPTCLYTRPAAPVRPARSLDDLARAAVAPPAGLLGSAGSFKACSAAGSWVCPRPLARSDSGTSTRPSWTSAARRGTSARSRYGAPGSEEAGGGLRPRSRSPAPLSVRRLCTGCLTRSPTFLNHETRGVQAPSHICNSEMPKLPEARVFSVTQLVAKLDLSPGEAVGGLYLFITLRFPAEMQMTWSTVCRPPRAGRCAPPHLPDSRTIPRGVGILGLQDLSASPVS</sequence>
<dbReference type="InterPro" id="IPR036028">
    <property type="entry name" value="SH3-like_dom_sf"/>
</dbReference>
<dbReference type="PROSITE" id="PS50002">
    <property type="entry name" value="SH3"/>
    <property type="match status" value="1"/>
</dbReference>
<reference evidence="6" key="2">
    <citation type="submission" date="2025-09" db="UniProtKB">
        <authorList>
            <consortium name="Ensembl"/>
        </authorList>
    </citation>
    <scope>IDENTIFICATION</scope>
</reference>
<dbReference type="InterPro" id="IPR050729">
    <property type="entry name" value="Rho-GAP"/>
</dbReference>
<evidence type="ECO:0000256" key="4">
    <source>
        <dbReference type="SAM" id="MobiDB-lite"/>
    </source>
</evidence>
<dbReference type="GO" id="GO:0005737">
    <property type="term" value="C:cytoplasm"/>
    <property type="evidence" value="ECO:0007669"/>
    <property type="project" value="TreeGrafter"/>
</dbReference>
<dbReference type="GO" id="GO:0005096">
    <property type="term" value="F:GTPase activator activity"/>
    <property type="evidence" value="ECO:0007669"/>
    <property type="project" value="UniProtKB-KW"/>
</dbReference>
<evidence type="ECO:0000313" key="7">
    <source>
        <dbReference type="Proteomes" id="UP000694391"/>
    </source>
</evidence>
<dbReference type="SUPFAM" id="SSF50044">
    <property type="entry name" value="SH3-domain"/>
    <property type="match status" value="1"/>
</dbReference>
<evidence type="ECO:0000256" key="2">
    <source>
        <dbReference type="ARBA" id="ARBA00022468"/>
    </source>
</evidence>
<evidence type="ECO:0000259" key="5">
    <source>
        <dbReference type="PROSITE" id="PS50002"/>
    </source>
</evidence>
<dbReference type="InterPro" id="IPR001452">
    <property type="entry name" value="SH3_domain"/>
</dbReference>
<feature type="region of interest" description="Disordered" evidence="4">
    <location>
        <begin position="196"/>
        <end position="243"/>
    </location>
</feature>
<evidence type="ECO:0000313" key="6">
    <source>
        <dbReference type="Ensembl" id="ENSCAFP00020000030.1"/>
    </source>
</evidence>
<dbReference type="PANTHER" id="PTHR23176">
    <property type="entry name" value="RHO/RAC/CDC GTPASE-ACTIVATING PROTEIN"/>
    <property type="match status" value="1"/>
</dbReference>
<organism evidence="6 7">
    <name type="scientific">Canis lupus dingo</name>
    <name type="common">dingo</name>
    <dbReference type="NCBI Taxonomy" id="286419"/>
    <lineage>
        <taxon>Eukaryota</taxon>
        <taxon>Metazoa</taxon>
        <taxon>Chordata</taxon>
        <taxon>Craniata</taxon>
        <taxon>Vertebrata</taxon>
        <taxon>Euteleostomi</taxon>
        <taxon>Mammalia</taxon>
        <taxon>Eutheria</taxon>
        <taxon>Laurasiatheria</taxon>
        <taxon>Carnivora</taxon>
        <taxon>Caniformia</taxon>
        <taxon>Canidae</taxon>
        <taxon>Canis</taxon>
    </lineage>
</organism>
<dbReference type="GeneTree" id="ENSGT00950000182860"/>
<evidence type="ECO:0000256" key="3">
    <source>
        <dbReference type="PROSITE-ProRule" id="PRU00192"/>
    </source>
</evidence>
<dbReference type="AlphaFoldDB" id="A0A8C0JFH9"/>
<reference evidence="6" key="1">
    <citation type="submission" date="2025-08" db="UniProtKB">
        <authorList>
            <consortium name="Ensembl"/>
        </authorList>
    </citation>
    <scope>IDENTIFICATION</scope>
</reference>